<dbReference type="GO" id="GO:0003677">
    <property type="term" value="F:DNA binding"/>
    <property type="evidence" value="ECO:0007669"/>
    <property type="project" value="TreeGrafter"/>
</dbReference>
<dbReference type="GO" id="GO:0006334">
    <property type="term" value="P:nucleosome assembly"/>
    <property type="evidence" value="ECO:0007669"/>
    <property type="project" value="TreeGrafter"/>
</dbReference>
<evidence type="ECO:0000313" key="5">
    <source>
        <dbReference type="EMBL" id="KAJ7344397.1"/>
    </source>
</evidence>
<feature type="compositionally biased region" description="Polar residues" evidence="4">
    <location>
        <begin position="415"/>
        <end position="433"/>
    </location>
</feature>
<evidence type="ECO:0008006" key="7">
    <source>
        <dbReference type="Google" id="ProtNLM"/>
    </source>
</evidence>
<dbReference type="InterPro" id="IPR013256">
    <property type="entry name" value="Chromatin_SPT2"/>
</dbReference>
<comment type="caution">
    <text evidence="5">The sequence shown here is derived from an EMBL/GenBank/DDBJ whole genome shotgun (WGS) entry which is preliminary data.</text>
</comment>
<feature type="compositionally biased region" description="Basic and acidic residues" evidence="4">
    <location>
        <begin position="108"/>
        <end position="128"/>
    </location>
</feature>
<proteinExistence type="inferred from homology"/>
<dbReference type="AlphaFoldDB" id="A0A9Q0Y6B7"/>
<evidence type="ECO:0000256" key="2">
    <source>
        <dbReference type="ARBA" id="ARBA00023054"/>
    </source>
</evidence>
<dbReference type="OrthoDB" id="6259853at2759"/>
<name>A0A9Q0Y6B7_9SAUR</name>
<sequence>MASRTKDNFRGYNGIPVEEKSKKRQGRGTSSDRNAEGEEDATWDEREQFECSQTESEHESEEYEEKPPKPSVKPKAPLRGAPPVMNFQDLLKLAEKKQHEPVEIKVVKKTEERPMTAEELREREYLERKNRKGIILKEKKTEKEGKNVLASSSSKKDLPQKEFLKAKLGKLPTDKSSLSKGSLSSQGDRDKKAKSSALNEKQTGLASSSKPNHSEKVKAMHKGPLKSLPNSSHVKPTTDGGGKSGLSSHAPALKTNHVPRQPPLKEPGLKKTSGTTKPPGLVSAQPEGVKIPHSKQISNSSTAGGQLPQAKNSLVTGRGAQGTGPGRSGNRSGLAPRNSGSSVGPGRPSSSLGIGSGRPGSSSGPVRATNSQSVGPGRPGSNLNSGLGRVKSSGSGPGHSSSTLVQTAKPKCTVVSETISSKNLGPKQGSTPMNGMRPFPQQRPGNPSQGFPRPSLPPITYKRRYEDEDEDDSEMEDFIDDEEEPQEEISRHIREIFGYDRTRYKDESDYALRYMESSWKEQQKEEAKSLRLGIKEDLEELKREEEELKRKKQAKKLRTC</sequence>
<feature type="compositionally biased region" description="Polar residues" evidence="4">
    <location>
        <begin position="295"/>
        <end position="315"/>
    </location>
</feature>
<organism evidence="5 6">
    <name type="scientific">Phrynocephalus forsythii</name>
    <dbReference type="NCBI Taxonomy" id="171643"/>
    <lineage>
        <taxon>Eukaryota</taxon>
        <taxon>Metazoa</taxon>
        <taxon>Chordata</taxon>
        <taxon>Craniata</taxon>
        <taxon>Vertebrata</taxon>
        <taxon>Euteleostomi</taxon>
        <taxon>Lepidosauria</taxon>
        <taxon>Squamata</taxon>
        <taxon>Bifurcata</taxon>
        <taxon>Unidentata</taxon>
        <taxon>Episquamata</taxon>
        <taxon>Toxicofera</taxon>
        <taxon>Iguania</taxon>
        <taxon>Acrodonta</taxon>
        <taxon>Agamidae</taxon>
        <taxon>Agaminae</taxon>
        <taxon>Phrynocephalus</taxon>
    </lineage>
</organism>
<dbReference type="GO" id="GO:0006360">
    <property type="term" value="P:transcription by RNA polymerase I"/>
    <property type="evidence" value="ECO:0007669"/>
    <property type="project" value="TreeGrafter"/>
</dbReference>
<evidence type="ECO:0000256" key="3">
    <source>
        <dbReference type="SAM" id="Coils"/>
    </source>
</evidence>
<dbReference type="EMBL" id="JAPFRF010000001">
    <property type="protein sequence ID" value="KAJ7344397.1"/>
    <property type="molecule type" value="Genomic_DNA"/>
</dbReference>
<feature type="coiled-coil region" evidence="3">
    <location>
        <begin position="520"/>
        <end position="558"/>
    </location>
</feature>
<feature type="region of interest" description="Disordered" evidence="4">
    <location>
        <begin position="108"/>
        <end position="490"/>
    </location>
</feature>
<dbReference type="PANTHER" id="PTHR22691">
    <property type="entry name" value="YEAST SPT2-RELATED"/>
    <property type="match status" value="1"/>
</dbReference>
<feature type="compositionally biased region" description="Low complexity" evidence="4">
    <location>
        <begin position="336"/>
        <end position="365"/>
    </location>
</feature>
<feature type="compositionally biased region" description="Low complexity" evidence="4">
    <location>
        <begin position="175"/>
        <end position="185"/>
    </location>
</feature>
<keyword evidence="2 3" id="KW-0175">Coiled coil</keyword>
<evidence type="ECO:0000256" key="1">
    <source>
        <dbReference type="ARBA" id="ARBA00006461"/>
    </source>
</evidence>
<dbReference type="Pfam" id="PF08243">
    <property type="entry name" value="SPT2"/>
    <property type="match status" value="1"/>
</dbReference>
<feature type="compositionally biased region" description="Acidic residues" evidence="4">
    <location>
        <begin position="467"/>
        <end position="487"/>
    </location>
</feature>
<protein>
    <recommendedName>
        <fullName evidence="7">Protein SPT2 homolog</fullName>
    </recommendedName>
</protein>
<evidence type="ECO:0000313" key="6">
    <source>
        <dbReference type="Proteomes" id="UP001142489"/>
    </source>
</evidence>
<keyword evidence="6" id="KW-1185">Reference proteome</keyword>
<feature type="compositionally biased region" description="Polar residues" evidence="4">
    <location>
        <begin position="196"/>
        <end position="211"/>
    </location>
</feature>
<gene>
    <name evidence="5" type="ORF">JRQ81_000347</name>
</gene>
<accession>A0A9Q0Y6B7</accession>
<evidence type="ECO:0000256" key="4">
    <source>
        <dbReference type="SAM" id="MobiDB-lite"/>
    </source>
</evidence>
<dbReference type="GO" id="GO:0042393">
    <property type="term" value="F:histone binding"/>
    <property type="evidence" value="ECO:0007669"/>
    <property type="project" value="TreeGrafter"/>
</dbReference>
<feature type="compositionally biased region" description="Basic and acidic residues" evidence="4">
    <location>
        <begin position="135"/>
        <end position="146"/>
    </location>
</feature>
<comment type="similarity">
    <text evidence="1">Belongs to the SPT2 family.</text>
</comment>
<dbReference type="GO" id="GO:0005730">
    <property type="term" value="C:nucleolus"/>
    <property type="evidence" value="ECO:0007669"/>
    <property type="project" value="TreeGrafter"/>
</dbReference>
<feature type="compositionally biased region" description="Low complexity" evidence="4">
    <location>
        <begin position="392"/>
        <end position="402"/>
    </location>
</feature>
<reference evidence="5" key="1">
    <citation type="journal article" date="2023" name="DNA Res.">
        <title>Chromosome-level genome assembly of Phrynocephalus forsythii using third-generation DNA sequencing and Hi-C analysis.</title>
        <authorList>
            <person name="Qi Y."/>
            <person name="Zhao W."/>
            <person name="Zhao Y."/>
            <person name="Niu C."/>
            <person name="Cao S."/>
            <person name="Zhang Y."/>
        </authorList>
    </citation>
    <scope>NUCLEOTIDE SEQUENCE</scope>
    <source>
        <tissue evidence="5">Muscle</tissue>
    </source>
</reference>
<feature type="region of interest" description="Disordered" evidence="4">
    <location>
        <begin position="1"/>
        <end position="83"/>
    </location>
</feature>
<dbReference type="SMART" id="SM00784">
    <property type="entry name" value="SPT2"/>
    <property type="match status" value="1"/>
</dbReference>
<dbReference type="PANTHER" id="PTHR22691:SF8">
    <property type="entry name" value="PROTEIN SPT2 HOMOLOG"/>
    <property type="match status" value="1"/>
</dbReference>
<dbReference type="Proteomes" id="UP001142489">
    <property type="component" value="Unassembled WGS sequence"/>
</dbReference>
<feature type="compositionally biased region" description="Basic and acidic residues" evidence="4">
    <location>
        <begin position="154"/>
        <end position="165"/>
    </location>
</feature>